<dbReference type="CDD" id="cd02440">
    <property type="entry name" value="AdoMet_MTases"/>
    <property type="match status" value="1"/>
</dbReference>
<dbReference type="InterPro" id="IPR041698">
    <property type="entry name" value="Methyltransf_25"/>
</dbReference>
<dbReference type="OrthoDB" id="9792752at2"/>
<reference evidence="5 6" key="1">
    <citation type="submission" date="2019-01" db="EMBL/GenBank/DDBJ databases">
        <authorList>
            <person name="Chen W.-M."/>
        </authorList>
    </citation>
    <scope>NUCLEOTIDE SEQUENCE [LARGE SCALE GENOMIC DNA]</scope>
    <source>
        <strain evidence="5 6">ICH-3</strain>
    </source>
</reference>
<dbReference type="RefSeq" id="WP_128196910.1">
    <property type="nucleotide sequence ID" value="NZ_SACT01000002.1"/>
</dbReference>
<evidence type="ECO:0000256" key="3">
    <source>
        <dbReference type="ARBA" id="ARBA00022691"/>
    </source>
</evidence>
<evidence type="ECO:0000256" key="2">
    <source>
        <dbReference type="ARBA" id="ARBA00022679"/>
    </source>
</evidence>
<dbReference type="Gene3D" id="3.40.50.150">
    <property type="entry name" value="Vaccinia Virus protein VP39"/>
    <property type="match status" value="1"/>
</dbReference>
<keyword evidence="6" id="KW-1185">Reference proteome</keyword>
<accession>A0A3S2TR99</accession>
<keyword evidence="3" id="KW-0949">S-adenosyl-L-methionine</keyword>
<dbReference type="Pfam" id="PF13649">
    <property type="entry name" value="Methyltransf_25"/>
    <property type="match status" value="1"/>
</dbReference>
<dbReference type="GO" id="GO:0008168">
    <property type="term" value="F:methyltransferase activity"/>
    <property type="evidence" value="ECO:0007669"/>
    <property type="project" value="UniProtKB-KW"/>
</dbReference>
<evidence type="ECO:0000256" key="1">
    <source>
        <dbReference type="ARBA" id="ARBA00022603"/>
    </source>
</evidence>
<dbReference type="PANTHER" id="PTHR43464:SF19">
    <property type="entry name" value="UBIQUINONE BIOSYNTHESIS O-METHYLTRANSFERASE, MITOCHONDRIAL"/>
    <property type="match status" value="1"/>
</dbReference>
<dbReference type="Proteomes" id="UP000288178">
    <property type="component" value="Unassembled WGS sequence"/>
</dbReference>
<name>A0A3S2TR99_9BURK</name>
<sequence>MTPQQHSGDAQAATPDEPAAVAARYAQRVDDGRYDPLKPDVLLARQERERALVALLRRHAPRPLRELDVLEVGCGHGDNLLELMRLGADPVRLVGNELLPDRCAAARRRLPAALRLIEGDAMAAPLPEAGFDIVFQSTVFTSLLDDDFQHRLAARMWQWVRPGGGVLWYDFAFDNPRNTHVRGVPVSRIRALFPAATIDVRRLTLAPPLGRRAAALHPALWRALNAMPWLRTHRLAWIAKPLSPR</sequence>
<feature type="domain" description="Methyltransferase" evidence="4">
    <location>
        <begin position="69"/>
        <end position="164"/>
    </location>
</feature>
<comment type="caution">
    <text evidence="5">The sequence shown here is derived from an EMBL/GenBank/DDBJ whole genome shotgun (WGS) entry which is preliminary data.</text>
</comment>
<dbReference type="EMBL" id="SACT01000002">
    <property type="protein sequence ID" value="RVT52063.1"/>
    <property type="molecule type" value="Genomic_DNA"/>
</dbReference>
<proteinExistence type="predicted"/>
<protein>
    <submittedName>
        <fullName evidence="5">Class I SAM-dependent methyltransferase</fullName>
    </submittedName>
</protein>
<dbReference type="InterPro" id="IPR029063">
    <property type="entry name" value="SAM-dependent_MTases_sf"/>
</dbReference>
<gene>
    <name evidence="5" type="ORF">ENE75_06235</name>
</gene>
<organism evidence="5 6">
    <name type="scientific">Rubrivivax albus</name>
    <dbReference type="NCBI Taxonomy" id="2499835"/>
    <lineage>
        <taxon>Bacteria</taxon>
        <taxon>Pseudomonadati</taxon>
        <taxon>Pseudomonadota</taxon>
        <taxon>Betaproteobacteria</taxon>
        <taxon>Burkholderiales</taxon>
        <taxon>Sphaerotilaceae</taxon>
        <taxon>Rubrivivax</taxon>
    </lineage>
</organism>
<dbReference type="PANTHER" id="PTHR43464">
    <property type="entry name" value="METHYLTRANSFERASE"/>
    <property type="match status" value="1"/>
</dbReference>
<dbReference type="SUPFAM" id="SSF53335">
    <property type="entry name" value="S-adenosyl-L-methionine-dependent methyltransferases"/>
    <property type="match status" value="1"/>
</dbReference>
<keyword evidence="2 5" id="KW-0808">Transferase</keyword>
<evidence type="ECO:0000313" key="6">
    <source>
        <dbReference type="Proteomes" id="UP000288178"/>
    </source>
</evidence>
<keyword evidence="1 5" id="KW-0489">Methyltransferase</keyword>
<evidence type="ECO:0000259" key="4">
    <source>
        <dbReference type="Pfam" id="PF13649"/>
    </source>
</evidence>
<evidence type="ECO:0000313" key="5">
    <source>
        <dbReference type="EMBL" id="RVT52063.1"/>
    </source>
</evidence>
<dbReference type="AlphaFoldDB" id="A0A3S2TR99"/>
<dbReference type="GO" id="GO:0032259">
    <property type="term" value="P:methylation"/>
    <property type="evidence" value="ECO:0007669"/>
    <property type="project" value="UniProtKB-KW"/>
</dbReference>